<gene>
    <name evidence="1" type="ORF">METZ01_LOCUS464543</name>
</gene>
<feature type="non-terminal residue" evidence="1">
    <location>
        <position position="48"/>
    </location>
</feature>
<dbReference type="EMBL" id="UINC01195226">
    <property type="protein sequence ID" value="SVE11689.1"/>
    <property type="molecule type" value="Genomic_DNA"/>
</dbReference>
<organism evidence="1">
    <name type="scientific">marine metagenome</name>
    <dbReference type="NCBI Taxonomy" id="408172"/>
    <lineage>
        <taxon>unclassified sequences</taxon>
        <taxon>metagenomes</taxon>
        <taxon>ecological metagenomes</taxon>
    </lineage>
</organism>
<evidence type="ECO:0008006" key="2">
    <source>
        <dbReference type="Google" id="ProtNLM"/>
    </source>
</evidence>
<sequence>MSNVEEVTSLLAKESKQDGVDFSGYDLDGANINGASFIYATFDKSKIE</sequence>
<accession>A0A383AVX3</accession>
<dbReference type="Pfam" id="PF00805">
    <property type="entry name" value="Pentapeptide"/>
    <property type="match status" value="1"/>
</dbReference>
<protein>
    <recommendedName>
        <fullName evidence="2">Pentapeptide repeat-containing protein</fullName>
    </recommendedName>
</protein>
<dbReference type="SUPFAM" id="SSF141571">
    <property type="entry name" value="Pentapeptide repeat-like"/>
    <property type="match status" value="1"/>
</dbReference>
<reference evidence="1" key="1">
    <citation type="submission" date="2018-05" db="EMBL/GenBank/DDBJ databases">
        <authorList>
            <person name="Lanie J.A."/>
            <person name="Ng W.-L."/>
            <person name="Kazmierczak K.M."/>
            <person name="Andrzejewski T.M."/>
            <person name="Davidsen T.M."/>
            <person name="Wayne K.J."/>
            <person name="Tettelin H."/>
            <person name="Glass J.I."/>
            <person name="Rusch D."/>
            <person name="Podicherti R."/>
            <person name="Tsui H.-C.T."/>
            <person name="Winkler M.E."/>
        </authorList>
    </citation>
    <scope>NUCLEOTIDE SEQUENCE</scope>
</reference>
<dbReference type="Gene3D" id="2.160.20.80">
    <property type="entry name" value="E3 ubiquitin-protein ligase SopA"/>
    <property type="match status" value="1"/>
</dbReference>
<name>A0A383AVX3_9ZZZZ</name>
<dbReference type="InterPro" id="IPR001646">
    <property type="entry name" value="5peptide_repeat"/>
</dbReference>
<proteinExistence type="predicted"/>
<evidence type="ECO:0000313" key="1">
    <source>
        <dbReference type="EMBL" id="SVE11689.1"/>
    </source>
</evidence>
<dbReference type="AlphaFoldDB" id="A0A383AVX3"/>